<proteinExistence type="predicted"/>
<evidence type="ECO:0000256" key="1">
    <source>
        <dbReference type="ARBA" id="ARBA00023013"/>
    </source>
</evidence>
<gene>
    <name evidence="3" type="ORF">SO802_030073</name>
</gene>
<dbReference type="GO" id="GO:0004860">
    <property type="term" value="F:protein kinase inhibitor activity"/>
    <property type="evidence" value="ECO:0007669"/>
    <property type="project" value="UniProtKB-KW"/>
</dbReference>
<evidence type="ECO:0000256" key="2">
    <source>
        <dbReference type="ARBA" id="ARBA00023306"/>
    </source>
</evidence>
<dbReference type="PANTHER" id="PTHR33142:SF15">
    <property type="entry name" value="CYCLIN-DEPENDENT PROTEIN KINASE INHIBITOR SMR4"/>
    <property type="match status" value="1"/>
</dbReference>
<dbReference type="PANTHER" id="PTHR33142">
    <property type="entry name" value="CYCLIN-DEPENDENT PROTEIN KINASE INHIBITOR SMR13"/>
    <property type="match status" value="1"/>
</dbReference>
<dbReference type="AlphaFoldDB" id="A0AAW2BYA0"/>
<dbReference type="GO" id="GO:0032875">
    <property type="term" value="P:regulation of DNA endoreduplication"/>
    <property type="evidence" value="ECO:0007669"/>
    <property type="project" value="InterPro"/>
</dbReference>
<keyword evidence="2" id="KW-0131">Cell cycle</keyword>
<reference evidence="3 4" key="1">
    <citation type="submission" date="2024-01" db="EMBL/GenBank/DDBJ databases">
        <title>A telomere-to-telomere, gap-free genome of sweet tea (Lithocarpus litseifolius).</title>
        <authorList>
            <person name="Zhou J."/>
        </authorList>
    </citation>
    <scope>NUCLEOTIDE SEQUENCE [LARGE SCALE GENOMIC DNA]</scope>
    <source>
        <strain evidence="3">Zhou-2022a</strain>
        <tissue evidence="3">Leaf</tissue>
    </source>
</reference>
<organism evidence="3 4">
    <name type="scientific">Lithocarpus litseifolius</name>
    <dbReference type="NCBI Taxonomy" id="425828"/>
    <lineage>
        <taxon>Eukaryota</taxon>
        <taxon>Viridiplantae</taxon>
        <taxon>Streptophyta</taxon>
        <taxon>Embryophyta</taxon>
        <taxon>Tracheophyta</taxon>
        <taxon>Spermatophyta</taxon>
        <taxon>Magnoliopsida</taxon>
        <taxon>eudicotyledons</taxon>
        <taxon>Gunneridae</taxon>
        <taxon>Pentapetalae</taxon>
        <taxon>rosids</taxon>
        <taxon>fabids</taxon>
        <taxon>Fagales</taxon>
        <taxon>Fagaceae</taxon>
        <taxon>Lithocarpus</taxon>
    </lineage>
</organism>
<name>A0AAW2BYA0_9ROSI</name>
<dbReference type="EMBL" id="JAZDWU010000010">
    <property type="protein sequence ID" value="KAK9989834.1"/>
    <property type="molecule type" value="Genomic_DNA"/>
</dbReference>
<dbReference type="InterPro" id="IPR040389">
    <property type="entry name" value="SMR"/>
</dbReference>
<sequence>MEVIVEEGCRTPRHSECQILADLACPLAPKKKKVGYVMKQRDLPKNGYFQPLDLEALFTIAPRREAFAWSYFLFEVNGVRGLKEIDEVKIVIALIHRDS</sequence>
<keyword evidence="1" id="KW-0649">Protein kinase inhibitor</keyword>
<protein>
    <submittedName>
        <fullName evidence="3">Uncharacterized protein</fullName>
    </submittedName>
</protein>
<keyword evidence="4" id="KW-1185">Reference proteome</keyword>
<evidence type="ECO:0000313" key="4">
    <source>
        <dbReference type="Proteomes" id="UP001459277"/>
    </source>
</evidence>
<comment type="caution">
    <text evidence="3">The sequence shown here is derived from an EMBL/GenBank/DDBJ whole genome shotgun (WGS) entry which is preliminary data.</text>
</comment>
<evidence type="ECO:0000313" key="3">
    <source>
        <dbReference type="EMBL" id="KAK9989834.1"/>
    </source>
</evidence>
<accession>A0AAW2BYA0</accession>
<dbReference type="Proteomes" id="UP001459277">
    <property type="component" value="Unassembled WGS sequence"/>
</dbReference>
<dbReference type="GO" id="GO:0005634">
    <property type="term" value="C:nucleus"/>
    <property type="evidence" value="ECO:0007669"/>
    <property type="project" value="TreeGrafter"/>
</dbReference>